<evidence type="ECO:0000313" key="1">
    <source>
        <dbReference type="EMBL" id="MFC5568395.1"/>
    </source>
</evidence>
<dbReference type="RefSeq" id="WP_209843569.1">
    <property type="nucleotide sequence ID" value="NZ_JAGGJP010000040.1"/>
</dbReference>
<sequence length="73" mass="7758">MRAAPGARDRGQARELGWRPFDVYVIGADLGPSGASTAGRDGFKELTARVGLGKVGLVLSINVTRLARNCSDW</sequence>
<evidence type="ECO:0008006" key="3">
    <source>
        <dbReference type="Google" id="ProtNLM"/>
    </source>
</evidence>
<organism evidence="1 2">
    <name type="scientific">Rubellimicrobium aerolatum</name>
    <dbReference type="NCBI Taxonomy" id="490979"/>
    <lineage>
        <taxon>Bacteria</taxon>
        <taxon>Pseudomonadati</taxon>
        <taxon>Pseudomonadota</taxon>
        <taxon>Alphaproteobacteria</taxon>
        <taxon>Rhodobacterales</taxon>
        <taxon>Roseobacteraceae</taxon>
        <taxon>Rubellimicrobium</taxon>
    </lineage>
</organism>
<protein>
    <recommendedName>
        <fullName evidence="3">Resolvase/invertase-type recombinase catalytic domain-containing protein</fullName>
    </recommendedName>
</protein>
<dbReference type="Proteomes" id="UP001596056">
    <property type="component" value="Unassembled WGS sequence"/>
</dbReference>
<dbReference type="InterPro" id="IPR036162">
    <property type="entry name" value="Resolvase-like_N_sf"/>
</dbReference>
<evidence type="ECO:0000313" key="2">
    <source>
        <dbReference type="Proteomes" id="UP001596056"/>
    </source>
</evidence>
<comment type="caution">
    <text evidence="1">The sequence shown here is derived from an EMBL/GenBank/DDBJ whole genome shotgun (WGS) entry which is preliminary data.</text>
</comment>
<proteinExistence type="predicted"/>
<dbReference type="SUPFAM" id="SSF53041">
    <property type="entry name" value="Resolvase-like"/>
    <property type="match status" value="1"/>
</dbReference>
<name>A0ABW0SHG7_9RHOB</name>
<accession>A0ABW0SHG7</accession>
<reference evidence="2" key="1">
    <citation type="journal article" date="2019" name="Int. J. Syst. Evol. Microbiol.">
        <title>The Global Catalogue of Microorganisms (GCM) 10K type strain sequencing project: providing services to taxonomists for standard genome sequencing and annotation.</title>
        <authorList>
            <consortium name="The Broad Institute Genomics Platform"/>
            <consortium name="The Broad Institute Genome Sequencing Center for Infectious Disease"/>
            <person name="Wu L."/>
            <person name="Ma J."/>
        </authorList>
    </citation>
    <scope>NUCLEOTIDE SEQUENCE [LARGE SCALE GENOMIC DNA]</scope>
    <source>
        <strain evidence="2">KACC 11588</strain>
    </source>
</reference>
<keyword evidence="2" id="KW-1185">Reference proteome</keyword>
<dbReference type="EMBL" id="JBHSNA010000044">
    <property type="protein sequence ID" value="MFC5568395.1"/>
    <property type="molecule type" value="Genomic_DNA"/>
</dbReference>
<dbReference type="Gene3D" id="3.40.50.1390">
    <property type="entry name" value="Resolvase, N-terminal catalytic domain"/>
    <property type="match status" value="1"/>
</dbReference>
<gene>
    <name evidence="1" type="ORF">ACFPOC_18550</name>
</gene>